<evidence type="ECO:0000256" key="5">
    <source>
        <dbReference type="ARBA" id="ARBA00022679"/>
    </source>
</evidence>
<evidence type="ECO:0000313" key="15">
    <source>
        <dbReference type="EMBL" id="SHM84629.1"/>
    </source>
</evidence>
<reference evidence="15 16" key="1">
    <citation type="submission" date="2016-11" db="EMBL/GenBank/DDBJ databases">
        <authorList>
            <person name="Jaros S."/>
            <person name="Januszkiewicz K."/>
            <person name="Wedrychowicz H."/>
        </authorList>
    </citation>
    <scope>NUCLEOTIDE SEQUENCE [LARGE SCALE GENOMIC DNA]</scope>
    <source>
        <strain evidence="15 16">DSM 4740</strain>
    </source>
</reference>
<dbReference type="InterPro" id="IPR005467">
    <property type="entry name" value="His_kinase_dom"/>
</dbReference>
<dbReference type="SMART" id="SM00387">
    <property type="entry name" value="HATPase_c"/>
    <property type="match status" value="1"/>
</dbReference>
<dbReference type="CDD" id="cd00075">
    <property type="entry name" value="HATPase"/>
    <property type="match status" value="1"/>
</dbReference>
<keyword evidence="17" id="KW-1185">Reference proteome</keyword>
<keyword evidence="4" id="KW-0597">Phosphoprotein</keyword>
<dbReference type="SUPFAM" id="SSF55874">
    <property type="entry name" value="ATPase domain of HSP90 chaperone/DNA topoisomerase II/histidine kinase"/>
    <property type="match status" value="1"/>
</dbReference>
<dbReference type="PROSITE" id="PS50885">
    <property type="entry name" value="HAMP"/>
    <property type="match status" value="1"/>
</dbReference>
<dbReference type="PROSITE" id="PS50109">
    <property type="entry name" value="HIS_KIN"/>
    <property type="match status" value="1"/>
</dbReference>
<keyword evidence="5" id="KW-0808">Transferase</keyword>
<dbReference type="Gene3D" id="6.10.340.10">
    <property type="match status" value="1"/>
</dbReference>
<dbReference type="InterPro" id="IPR003661">
    <property type="entry name" value="HisK_dim/P_dom"/>
</dbReference>
<feature type="coiled-coil region" evidence="10">
    <location>
        <begin position="263"/>
        <end position="304"/>
    </location>
</feature>
<dbReference type="InterPro" id="IPR036890">
    <property type="entry name" value="HATPase_C_sf"/>
</dbReference>
<organism evidence="15 16">
    <name type="scientific">Halomonas cupida</name>
    <dbReference type="NCBI Taxonomy" id="44933"/>
    <lineage>
        <taxon>Bacteria</taxon>
        <taxon>Pseudomonadati</taxon>
        <taxon>Pseudomonadota</taxon>
        <taxon>Gammaproteobacteria</taxon>
        <taxon>Oceanospirillales</taxon>
        <taxon>Halomonadaceae</taxon>
        <taxon>Halomonas</taxon>
    </lineage>
</organism>
<evidence type="ECO:0000313" key="17">
    <source>
        <dbReference type="Proteomes" id="UP000321726"/>
    </source>
</evidence>
<dbReference type="OrthoDB" id="9804645at2"/>
<dbReference type="CDD" id="cd00082">
    <property type="entry name" value="HisKA"/>
    <property type="match status" value="1"/>
</dbReference>
<keyword evidence="9" id="KW-0902">Two-component regulatory system</keyword>
<evidence type="ECO:0000256" key="3">
    <source>
        <dbReference type="ARBA" id="ARBA00012438"/>
    </source>
</evidence>
<dbReference type="Pfam" id="PF02518">
    <property type="entry name" value="HATPase_c"/>
    <property type="match status" value="1"/>
</dbReference>
<dbReference type="InterPro" id="IPR003660">
    <property type="entry name" value="HAMP_dom"/>
</dbReference>
<evidence type="ECO:0000256" key="1">
    <source>
        <dbReference type="ARBA" id="ARBA00000085"/>
    </source>
</evidence>
<evidence type="ECO:0000256" key="6">
    <source>
        <dbReference type="ARBA" id="ARBA00022741"/>
    </source>
</evidence>
<gene>
    <name evidence="14" type="ORF">HCU01_36030</name>
    <name evidence="15" type="ORF">SAMN05660971_04045</name>
</gene>
<dbReference type="RefSeq" id="WP_073437023.1">
    <property type="nucleotide sequence ID" value="NZ_BJXU01000157.1"/>
</dbReference>
<feature type="transmembrane region" description="Helical" evidence="11">
    <location>
        <begin position="6"/>
        <end position="29"/>
    </location>
</feature>
<dbReference type="STRING" id="44933.SAMN05660971_04045"/>
<dbReference type="Pfam" id="PF00512">
    <property type="entry name" value="HisKA"/>
    <property type="match status" value="1"/>
</dbReference>
<dbReference type="Proteomes" id="UP000321726">
    <property type="component" value="Unassembled WGS sequence"/>
</dbReference>
<keyword evidence="11" id="KW-1133">Transmembrane helix</keyword>
<evidence type="ECO:0000256" key="11">
    <source>
        <dbReference type="SAM" id="Phobius"/>
    </source>
</evidence>
<dbReference type="SMART" id="SM00304">
    <property type="entry name" value="HAMP"/>
    <property type="match status" value="1"/>
</dbReference>
<keyword evidence="10" id="KW-0175">Coiled coil</keyword>
<dbReference type="SUPFAM" id="SSF47384">
    <property type="entry name" value="Homodimeric domain of signal transducing histidine kinase"/>
    <property type="match status" value="1"/>
</dbReference>
<dbReference type="FunFam" id="1.10.287.130:FF:000001">
    <property type="entry name" value="Two-component sensor histidine kinase"/>
    <property type="match status" value="1"/>
</dbReference>
<dbReference type="GO" id="GO:0016020">
    <property type="term" value="C:membrane"/>
    <property type="evidence" value="ECO:0007669"/>
    <property type="project" value="UniProtKB-SubCell"/>
</dbReference>
<proteinExistence type="predicted"/>
<accession>A0A1M7M1T4</accession>
<dbReference type="GO" id="GO:0005524">
    <property type="term" value="F:ATP binding"/>
    <property type="evidence" value="ECO:0007669"/>
    <property type="project" value="UniProtKB-KW"/>
</dbReference>
<evidence type="ECO:0000256" key="7">
    <source>
        <dbReference type="ARBA" id="ARBA00022777"/>
    </source>
</evidence>
<dbReference type="InterPro" id="IPR003594">
    <property type="entry name" value="HATPase_dom"/>
</dbReference>
<dbReference type="Proteomes" id="UP000184123">
    <property type="component" value="Unassembled WGS sequence"/>
</dbReference>
<sequence>MKIVGVVAGYTLILLTMAFGGALLAFWNVERTTWLTDRMNLAHRSYSAHLRLSAHSYQLFKQFGDAVVIGDQDSGAGEREMIARVLEDISEIRSIIAAEIRLAGEGEREELVVTDEIARKINALIIEFDDLIRIGESLDPVTRWLRFSDLLDERIDQEFRSLMEDAIREESDEANEARRALEEGARRIRIIAMAFAVAAIALTLAVTVYYRRRVALPLKRLMHGVEHMRGGDFNRPIAVSGRDEVGHISHLINQLAADVGTHRQALERQNARLESAVAERTQELERLLEEARQAERNRRRLLAEVSHELKTPLTIIHGESDVALRGRHTSEPEYREALNRTREAAAHTSALIDDLLFIARQEGGQPALQLEPVDLVAFLKDALSLSPRLVSLNTELSEATIHGDRLRLRQSVLALLQNARVHGGNHLAVSLQATLSGFRIAVEDDGPGLADADKELVFERFFRGSNAAGNYVEGSGLGLPIVRAIARSHGGEAGLHDRHGGGLVVYMDLPRGDSVEVGS</sequence>
<dbReference type="GO" id="GO:0000155">
    <property type="term" value="F:phosphorelay sensor kinase activity"/>
    <property type="evidence" value="ECO:0007669"/>
    <property type="project" value="InterPro"/>
</dbReference>
<dbReference type="GO" id="GO:0000156">
    <property type="term" value="F:phosphorelay response regulator activity"/>
    <property type="evidence" value="ECO:0007669"/>
    <property type="project" value="TreeGrafter"/>
</dbReference>
<keyword evidence="8" id="KW-0067">ATP-binding</keyword>
<dbReference type="GO" id="GO:0007234">
    <property type="term" value="P:osmosensory signaling via phosphorelay pathway"/>
    <property type="evidence" value="ECO:0007669"/>
    <property type="project" value="TreeGrafter"/>
</dbReference>
<evidence type="ECO:0000259" key="13">
    <source>
        <dbReference type="PROSITE" id="PS50885"/>
    </source>
</evidence>
<name>A0A1M7M1T4_9GAMM</name>
<dbReference type="Pfam" id="PF00672">
    <property type="entry name" value="HAMP"/>
    <property type="match status" value="1"/>
</dbReference>
<evidence type="ECO:0000256" key="10">
    <source>
        <dbReference type="SAM" id="Coils"/>
    </source>
</evidence>
<comment type="catalytic activity">
    <reaction evidence="1">
        <text>ATP + protein L-histidine = ADP + protein N-phospho-L-histidine.</text>
        <dbReference type="EC" id="2.7.13.3"/>
    </reaction>
</comment>
<keyword evidence="11" id="KW-0472">Membrane</keyword>
<protein>
    <recommendedName>
        <fullName evidence="3">histidine kinase</fullName>
        <ecNumber evidence="3">2.7.13.3</ecNumber>
    </recommendedName>
</protein>
<evidence type="ECO:0000256" key="8">
    <source>
        <dbReference type="ARBA" id="ARBA00022840"/>
    </source>
</evidence>
<evidence type="ECO:0000259" key="12">
    <source>
        <dbReference type="PROSITE" id="PS50109"/>
    </source>
</evidence>
<dbReference type="PRINTS" id="PR00344">
    <property type="entry name" value="BCTRLSENSOR"/>
</dbReference>
<dbReference type="SUPFAM" id="SSF158472">
    <property type="entry name" value="HAMP domain-like"/>
    <property type="match status" value="1"/>
</dbReference>
<dbReference type="EMBL" id="BJXU01000157">
    <property type="protein sequence ID" value="GEN25654.1"/>
    <property type="molecule type" value="Genomic_DNA"/>
</dbReference>
<dbReference type="SMART" id="SM00388">
    <property type="entry name" value="HisKA"/>
    <property type="match status" value="1"/>
</dbReference>
<evidence type="ECO:0000313" key="14">
    <source>
        <dbReference type="EMBL" id="GEN25654.1"/>
    </source>
</evidence>
<dbReference type="EMBL" id="FRCA01000015">
    <property type="protein sequence ID" value="SHM84629.1"/>
    <property type="molecule type" value="Genomic_DNA"/>
</dbReference>
<dbReference type="PANTHER" id="PTHR42878:SF7">
    <property type="entry name" value="SENSOR HISTIDINE KINASE GLRK"/>
    <property type="match status" value="1"/>
</dbReference>
<keyword evidence="6" id="KW-0547">Nucleotide-binding</keyword>
<evidence type="ECO:0000256" key="9">
    <source>
        <dbReference type="ARBA" id="ARBA00023012"/>
    </source>
</evidence>
<keyword evidence="7 14" id="KW-0418">Kinase</keyword>
<dbReference type="InterPro" id="IPR050351">
    <property type="entry name" value="BphY/WalK/GraS-like"/>
</dbReference>
<reference evidence="14 17" key="2">
    <citation type="submission" date="2019-07" db="EMBL/GenBank/DDBJ databases">
        <title>Whole genome shotgun sequence of Halomonas cupida NBRC 102219.</title>
        <authorList>
            <person name="Hosoyama A."/>
            <person name="Uohara A."/>
            <person name="Ohji S."/>
            <person name="Ichikawa N."/>
        </authorList>
    </citation>
    <scope>NUCLEOTIDE SEQUENCE [LARGE SCALE GENOMIC DNA]</scope>
    <source>
        <strain evidence="14 17">NBRC 102219</strain>
    </source>
</reference>
<keyword evidence="11" id="KW-0812">Transmembrane</keyword>
<feature type="domain" description="Histidine kinase" evidence="12">
    <location>
        <begin position="304"/>
        <end position="513"/>
    </location>
</feature>
<feature type="coiled-coil region" evidence="10">
    <location>
        <begin position="160"/>
        <end position="187"/>
    </location>
</feature>
<dbReference type="InterPro" id="IPR036097">
    <property type="entry name" value="HisK_dim/P_sf"/>
</dbReference>
<dbReference type="CDD" id="cd06225">
    <property type="entry name" value="HAMP"/>
    <property type="match status" value="1"/>
</dbReference>
<dbReference type="PANTHER" id="PTHR42878">
    <property type="entry name" value="TWO-COMPONENT HISTIDINE KINASE"/>
    <property type="match status" value="1"/>
</dbReference>
<dbReference type="Gene3D" id="1.10.287.130">
    <property type="match status" value="1"/>
</dbReference>
<comment type="subcellular location">
    <subcellularLocation>
        <location evidence="2">Membrane</location>
    </subcellularLocation>
</comment>
<dbReference type="EC" id="2.7.13.3" evidence="3"/>
<evidence type="ECO:0000256" key="2">
    <source>
        <dbReference type="ARBA" id="ARBA00004370"/>
    </source>
</evidence>
<dbReference type="AlphaFoldDB" id="A0A1M7M1T4"/>
<dbReference type="InterPro" id="IPR004358">
    <property type="entry name" value="Sig_transdc_His_kin-like_C"/>
</dbReference>
<dbReference type="Gene3D" id="3.30.565.10">
    <property type="entry name" value="Histidine kinase-like ATPase, C-terminal domain"/>
    <property type="match status" value="1"/>
</dbReference>
<feature type="transmembrane region" description="Helical" evidence="11">
    <location>
        <begin position="188"/>
        <end position="210"/>
    </location>
</feature>
<feature type="domain" description="HAMP" evidence="13">
    <location>
        <begin position="212"/>
        <end position="264"/>
    </location>
</feature>
<dbReference type="GO" id="GO:0030295">
    <property type="term" value="F:protein kinase activator activity"/>
    <property type="evidence" value="ECO:0007669"/>
    <property type="project" value="TreeGrafter"/>
</dbReference>
<evidence type="ECO:0000313" key="16">
    <source>
        <dbReference type="Proteomes" id="UP000184123"/>
    </source>
</evidence>
<evidence type="ECO:0000256" key="4">
    <source>
        <dbReference type="ARBA" id="ARBA00022553"/>
    </source>
</evidence>